<gene>
    <name evidence="2" type="ORF">SAMN02745674_00766</name>
</gene>
<feature type="region of interest" description="Disordered" evidence="1">
    <location>
        <begin position="132"/>
        <end position="163"/>
    </location>
</feature>
<evidence type="ECO:0000256" key="1">
    <source>
        <dbReference type="SAM" id="MobiDB-lite"/>
    </source>
</evidence>
<accession>A0A1T4N8S1</accession>
<dbReference type="EMBL" id="FUXP01000001">
    <property type="protein sequence ID" value="SJZ75248.1"/>
    <property type="molecule type" value="Genomic_DNA"/>
</dbReference>
<evidence type="ECO:0000313" key="3">
    <source>
        <dbReference type="Proteomes" id="UP000190061"/>
    </source>
</evidence>
<dbReference type="RefSeq" id="WP_078757334.1">
    <property type="nucleotide sequence ID" value="NZ_FUXP01000001.1"/>
</dbReference>
<dbReference type="OrthoDB" id="5954188at2"/>
<name>A0A1T4N8S1_9GAMM</name>
<proteinExistence type="predicted"/>
<evidence type="ECO:0000313" key="2">
    <source>
        <dbReference type="EMBL" id="SJZ75248.1"/>
    </source>
</evidence>
<dbReference type="AlphaFoldDB" id="A0A1T4N8S1"/>
<organism evidence="2 3">
    <name type="scientific">Lysobacter spongiicola DSM 21749</name>
    <dbReference type="NCBI Taxonomy" id="1122188"/>
    <lineage>
        <taxon>Bacteria</taxon>
        <taxon>Pseudomonadati</taxon>
        <taxon>Pseudomonadota</taxon>
        <taxon>Gammaproteobacteria</taxon>
        <taxon>Lysobacterales</taxon>
        <taxon>Lysobacteraceae</taxon>
        <taxon>Novilysobacter</taxon>
    </lineage>
</organism>
<feature type="compositionally biased region" description="Basic and acidic residues" evidence="1">
    <location>
        <begin position="137"/>
        <end position="148"/>
    </location>
</feature>
<dbReference type="Gene3D" id="2.60.40.1820">
    <property type="match status" value="1"/>
</dbReference>
<keyword evidence="3" id="KW-1185">Reference proteome</keyword>
<reference evidence="2 3" key="1">
    <citation type="submission" date="2017-02" db="EMBL/GenBank/DDBJ databases">
        <authorList>
            <person name="Peterson S.W."/>
        </authorList>
    </citation>
    <scope>NUCLEOTIDE SEQUENCE [LARGE SCALE GENOMIC DNA]</scope>
    <source>
        <strain evidence="2 3">DSM 21749</strain>
    </source>
</reference>
<dbReference type="STRING" id="1122188.SAMN02745674_00766"/>
<protein>
    <submittedName>
        <fullName evidence="2">Late embryogenesis abundant protein</fullName>
    </submittedName>
</protein>
<dbReference type="PROSITE" id="PS51257">
    <property type="entry name" value="PROKAR_LIPOPROTEIN"/>
    <property type="match status" value="1"/>
</dbReference>
<dbReference type="Proteomes" id="UP000190061">
    <property type="component" value="Unassembled WGS sequence"/>
</dbReference>
<sequence length="163" mass="17169">MKALRPTPLIRWLAALVVVGLLAACASGPVRRVSEPSARIQQLTVLADGSWSVELRIENFSSIPMRFDSLDIDVQLDGHEAGALRASPALTIGPESADVTSLQLQPSTAAKLAVADALAGRGSIGYSLEGSVTATPDEERQREFEIERSSALSPAPGLPGVLR</sequence>
<dbReference type="SUPFAM" id="SSF117070">
    <property type="entry name" value="LEA14-like"/>
    <property type="match status" value="1"/>
</dbReference>